<protein>
    <submittedName>
        <fullName evidence="1">Uncharacterized protein</fullName>
    </submittedName>
</protein>
<dbReference type="EMBL" id="BAOU01000015">
    <property type="protein sequence ID" value="GAD04906.1"/>
    <property type="molecule type" value="Genomic_DNA"/>
</dbReference>
<dbReference type="Proteomes" id="UP000018031">
    <property type="component" value="Unassembled WGS sequence"/>
</dbReference>
<organism evidence="1 2">
    <name type="scientific">Porphyromonas crevioricanis JCM 15906</name>
    <dbReference type="NCBI Taxonomy" id="1305617"/>
    <lineage>
        <taxon>Bacteria</taxon>
        <taxon>Pseudomonadati</taxon>
        <taxon>Bacteroidota</taxon>
        <taxon>Bacteroidia</taxon>
        <taxon>Bacteroidales</taxon>
        <taxon>Porphyromonadaceae</taxon>
        <taxon>Porphyromonas</taxon>
    </lineage>
</organism>
<accession>T1CGQ1</accession>
<proteinExistence type="predicted"/>
<reference evidence="2" key="1">
    <citation type="journal article" date="2013" name="Genome">
        <title>Draft Genome Sequences of Porphyromonas crevioricanis JCM 15906T and Porphyromonas cansulci JCM 13913T Isolated from a Canine Oral Cavity.</title>
        <authorList>
            <person name="Sakamoto M."/>
            <person name="Tanaka N."/>
            <person name="Shiwa Y."/>
            <person name="Yoshikawa H."/>
            <person name="Ohkuma M."/>
        </authorList>
    </citation>
    <scope>NUCLEOTIDE SEQUENCE [LARGE SCALE GENOMIC DNA]</scope>
    <source>
        <strain evidence="2">JCM 15906</strain>
    </source>
</reference>
<reference evidence="1 2" key="2">
    <citation type="journal article" date="2013" name="Genome Announc.">
        <title>Draft Genome Sequences of Porphyromonas crevioricanis JCM 15906T and Porphyromonas cansulci JCM 13913T Isolated from a Canine Oral Cavity.</title>
        <authorList>
            <person name="Sakamoto M."/>
            <person name="Tanaka N."/>
            <person name="Shiwa Y."/>
            <person name="Yoshikawa H."/>
            <person name="Ohkuma M."/>
        </authorList>
    </citation>
    <scope>NUCLEOTIDE SEQUENCE [LARGE SCALE GENOMIC DNA]</scope>
    <source>
        <strain evidence="1 2">JCM 15906</strain>
    </source>
</reference>
<dbReference type="AlphaFoldDB" id="T1CGQ1"/>
<gene>
    <name evidence="1" type="ORF">PORCRE_603</name>
</gene>
<name>T1CGQ1_9PORP</name>
<sequence length="37" mass="4201">MNNQGVSISQIWGVEPLRPTVTQQWSGSRLLYLAKEL</sequence>
<comment type="caution">
    <text evidence="1">The sequence shown here is derived from an EMBL/GenBank/DDBJ whole genome shotgun (WGS) entry which is preliminary data.</text>
</comment>
<evidence type="ECO:0000313" key="2">
    <source>
        <dbReference type="Proteomes" id="UP000018031"/>
    </source>
</evidence>
<evidence type="ECO:0000313" key="1">
    <source>
        <dbReference type="EMBL" id="GAD04906.1"/>
    </source>
</evidence>